<dbReference type="InterPro" id="IPR000182">
    <property type="entry name" value="GNAT_dom"/>
</dbReference>
<protein>
    <submittedName>
        <fullName evidence="2">GNAT family N-acetyltransferase</fullName>
    </submittedName>
</protein>
<evidence type="ECO:0000259" key="1">
    <source>
        <dbReference type="PROSITE" id="PS51186"/>
    </source>
</evidence>
<dbReference type="EMBL" id="DACWOD010000011">
    <property type="protein sequence ID" value="HAU2397293.1"/>
    <property type="molecule type" value="Genomic_DNA"/>
</dbReference>
<gene>
    <name evidence="2" type="ORF">JBK99_13285</name>
</gene>
<dbReference type="GO" id="GO:0016747">
    <property type="term" value="F:acyltransferase activity, transferring groups other than amino-acyl groups"/>
    <property type="evidence" value="ECO:0007669"/>
    <property type="project" value="InterPro"/>
</dbReference>
<dbReference type="CDD" id="cd04301">
    <property type="entry name" value="NAT_SF"/>
    <property type="match status" value="1"/>
</dbReference>
<proteinExistence type="predicted"/>
<dbReference type="InterPro" id="IPR016181">
    <property type="entry name" value="Acyl_CoA_acyltransferase"/>
</dbReference>
<comment type="caution">
    <text evidence="2">The sequence shown here is derived from an EMBL/GenBank/DDBJ whole genome shotgun (WGS) entry which is preliminary data.</text>
</comment>
<feature type="domain" description="N-acetyltransferase" evidence="1">
    <location>
        <begin position="1"/>
        <end position="138"/>
    </location>
</feature>
<dbReference type="SUPFAM" id="SSF55729">
    <property type="entry name" value="Acyl-CoA N-acyltransferases (Nat)"/>
    <property type="match status" value="1"/>
</dbReference>
<reference evidence="2" key="1">
    <citation type="journal article" date="2018" name="Genome Biol.">
        <title>SKESA: strategic k-mer extension for scrupulous assemblies.</title>
        <authorList>
            <person name="Souvorov A."/>
            <person name="Agarwala R."/>
            <person name="Lipman D.J."/>
        </authorList>
    </citation>
    <scope>NUCLEOTIDE SEQUENCE</scope>
    <source>
        <strain evidence="2">CL18-200174</strain>
    </source>
</reference>
<evidence type="ECO:0000313" key="3">
    <source>
        <dbReference type="Proteomes" id="UP000863577"/>
    </source>
</evidence>
<name>A0AAN5Q250_LEGPN</name>
<accession>A0AAN5Q250</accession>
<organism evidence="2 3">
    <name type="scientific">Legionella pneumophila</name>
    <dbReference type="NCBI Taxonomy" id="446"/>
    <lineage>
        <taxon>Bacteria</taxon>
        <taxon>Pseudomonadati</taxon>
        <taxon>Pseudomonadota</taxon>
        <taxon>Gammaproteobacteria</taxon>
        <taxon>Legionellales</taxon>
        <taxon>Legionellaceae</taxon>
        <taxon>Legionella</taxon>
    </lineage>
</organism>
<dbReference type="Pfam" id="PF00583">
    <property type="entry name" value="Acetyltransf_1"/>
    <property type="match status" value="1"/>
</dbReference>
<reference evidence="2" key="2">
    <citation type="submission" date="2019-09" db="EMBL/GenBank/DDBJ databases">
        <authorList>
            <consortium name="NCBI Pathogen Detection Project"/>
        </authorList>
    </citation>
    <scope>NUCLEOTIDE SEQUENCE</scope>
    <source>
        <strain evidence="2">CL18-200174</strain>
    </source>
</reference>
<dbReference type="PROSITE" id="PS51186">
    <property type="entry name" value="GNAT"/>
    <property type="match status" value="1"/>
</dbReference>
<evidence type="ECO:0000313" key="2">
    <source>
        <dbReference type="EMBL" id="HAU2397293.1"/>
    </source>
</evidence>
<dbReference type="AlphaFoldDB" id="A0AAN5Q250"/>
<dbReference type="Proteomes" id="UP000863577">
    <property type="component" value="Unassembled WGS sequence"/>
</dbReference>
<dbReference type="Gene3D" id="3.40.630.30">
    <property type="match status" value="1"/>
</dbReference>
<sequence length="141" mass="16693">MKLTYESEPRQEDIDFLSQGISEYAYLKKGQQPIETFAFFMRDTDELIIGGCNGSMYYGCLYIDQLWVDERYRKQGIGKQLIEASEYLGKEKKCRFSTINTMDWEALGFYQKLGYEVEFQRDGYEHHSTLYFLIKEFNNAS</sequence>